<keyword evidence="1" id="KW-0812">Transmembrane</keyword>
<reference evidence="2" key="1">
    <citation type="submission" date="2018-02" db="EMBL/GenBank/DDBJ databases">
        <title>Rhizophora mucronata_Transcriptome.</title>
        <authorList>
            <person name="Meera S.P."/>
            <person name="Sreeshan A."/>
            <person name="Augustine A."/>
        </authorList>
    </citation>
    <scope>NUCLEOTIDE SEQUENCE</scope>
    <source>
        <tissue evidence="2">Leaf</tissue>
    </source>
</reference>
<evidence type="ECO:0000313" key="2">
    <source>
        <dbReference type="EMBL" id="MBX60843.1"/>
    </source>
</evidence>
<evidence type="ECO:0000256" key="1">
    <source>
        <dbReference type="SAM" id="Phobius"/>
    </source>
</evidence>
<organism evidence="2">
    <name type="scientific">Rhizophora mucronata</name>
    <name type="common">Asiatic mangrove</name>
    <dbReference type="NCBI Taxonomy" id="61149"/>
    <lineage>
        <taxon>Eukaryota</taxon>
        <taxon>Viridiplantae</taxon>
        <taxon>Streptophyta</taxon>
        <taxon>Embryophyta</taxon>
        <taxon>Tracheophyta</taxon>
        <taxon>Spermatophyta</taxon>
        <taxon>Magnoliopsida</taxon>
        <taxon>eudicotyledons</taxon>
        <taxon>Gunneridae</taxon>
        <taxon>Pentapetalae</taxon>
        <taxon>rosids</taxon>
        <taxon>fabids</taxon>
        <taxon>Malpighiales</taxon>
        <taxon>Rhizophoraceae</taxon>
        <taxon>Rhizophora</taxon>
    </lineage>
</organism>
<protein>
    <submittedName>
        <fullName evidence="2">Uncharacterized protein</fullName>
    </submittedName>
</protein>
<dbReference type="AlphaFoldDB" id="A0A2P2Q1P6"/>
<proteinExistence type="predicted"/>
<feature type="transmembrane region" description="Helical" evidence="1">
    <location>
        <begin position="12"/>
        <end position="28"/>
    </location>
</feature>
<sequence length="29" mass="3275">MCSALLILDKCSPINFFLPCIFVLLFVTI</sequence>
<keyword evidence="1" id="KW-0472">Membrane</keyword>
<name>A0A2P2Q1P6_RHIMU</name>
<keyword evidence="1" id="KW-1133">Transmembrane helix</keyword>
<dbReference type="EMBL" id="GGEC01080359">
    <property type="protein sequence ID" value="MBX60843.1"/>
    <property type="molecule type" value="Transcribed_RNA"/>
</dbReference>
<accession>A0A2P2Q1P6</accession>